<dbReference type="Pfam" id="PF11926">
    <property type="entry name" value="DUF3444"/>
    <property type="match status" value="2"/>
</dbReference>
<comment type="caution">
    <text evidence="3">The sequence shown here is derived from an EMBL/GenBank/DDBJ whole genome shotgun (WGS) entry which is preliminary data.</text>
</comment>
<dbReference type="AlphaFoldDB" id="A0AAD8PBB9"/>
<dbReference type="SUPFAM" id="SSF46565">
    <property type="entry name" value="Chaperone J-domain"/>
    <property type="match status" value="1"/>
</dbReference>
<dbReference type="InterPro" id="IPR001623">
    <property type="entry name" value="DnaJ_domain"/>
</dbReference>
<feature type="region of interest" description="Disordered" evidence="1">
    <location>
        <begin position="136"/>
        <end position="170"/>
    </location>
</feature>
<dbReference type="CDD" id="cd06257">
    <property type="entry name" value="DnaJ"/>
    <property type="match status" value="1"/>
</dbReference>
<feature type="compositionally biased region" description="Polar residues" evidence="1">
    <location>
        <begin position="646"/>
        <end position="655"/>
    </location>
</feature>
<evidence type="ECO:0000259" key="2">
    <source>
        <dbReference type="PROSITE" id="PS50076"/>
    </source>
</evidence>
<dbReference type="InterPro" id="IPR036869">
    <property type="entry name" value="J_dom_sf"/>
</dbReference>
<dbReference type="Pfam" id="PF00226">
    <property type="entry name" value="DnaJ"/>
    <property type="match status" value="1"/>
</dbReference>
<dbReference type="SMART" id="SM00271">
    <property type="entry name" value="DnaJ"/>
    <property type="match status" value="1"/>
</dbReference>
<evidence type="ECO:0000313" key="4">
    <source>
        <dbReference type="Proteomes" id="UP001229421"/>
    </source>
</evidence>
<dbReference type="PRINTS" id="PR00625">
    <property type="entry name" value="JDOMAIN"/>
</dbReference>
<feature type="domain" description="J" evidence="2">
    <location>
        <begin position="67"/>
        <end position="131"/>
    </location>
</feature>
<sequence length="906" mass="102331">MECNKDEAIRAKNIAESKMMNNDFEGGRKFALKAQKLFPELESILQMLAVCDVHCSAKRKINGAANDLYGILQVESSADAATIKKQYRKLALVLHPDKNKCPGAEAAFKLIGEANMVLSDAGKRSLHDYNCRASANPTILKPQNPQENQCGAQNKHSNGHQQSQSNSKVRPSFKTFCPFCRINYEYYRDVVDKRIKCTTCAKFFIAIDIDVYKPTQAPQSGHAGMQNANPWTNTCPPPQCTKWEEVGKREKVKVDSQRAEPSFSKTGDAKVGGSSRSKTVENGNIKPKGGKEGVASKAAGGNPRDTSNANGKNYECSKRSRKRSCVSNTEEEAVNSSPEKRSRLKKSSTDVKDKEKEQKEIPADAELKEDDKSDSELEDDSEPVYFDVPDLEFSNFDKDKEEHCFAVDQIWAVYDTIDTMPKFYAQIRKVYSPFFRLRITWLEADPDDHLERNWAKKGLPVACGKFKRGDSEETKDRLMFSHQMVFEKGSKRFSFVIYPKRGEIWALYKDWDITKWSSDPETHLKYKYEIVEILSDFDKDDGVLVAYMVKVEGFVSLFQKTSRAQLAKCQVPSSNLFRFSHRIPSVKLTGNERPGVPVGSYELDTASLPDNLDQFYFSNNVKVKPENVSAQMGASFPQSPEEKSRSNGNLNQSTVIENKSNIAISSEGNSPPCHDDDENISAAKFTESHQHSSPSDGKESNISIHKFDLDKQILMFEEGQIWALRRSNDINLRCYAQIKKIESCPLRLHVDLLEPCSDGDKPNACGIYKASTGGRQIFQEDSFLYLVKAEVNGRNRFNIFPREKEIWILDEKQNGKCNFADVDTGYCDIVEVIENTGDIIKVSFLTLVDGYKSVFKALDRVVEIPIDEAHRFFYQVRAVLLTDEQDGQLRGFWELDLAEFSALVPS</sequence>
<feature type="compositionally biased region" description="Polar residues" evidence="1">
    <location>
        <begin position="136"/>
        <end position="152"/>
    </location>
</feature>
<keyword evidence="4" id="KW-1185">Reference proteome</keyword>
<dbReference type="PROSITE" id="PS50076">
    <property type="entry name" value="DNAJ_2"/>
    <property type="match status" value="1"/>
</dbReference>
<dbReference type="EMBL" id="JAUHHV010000001">
    <property type="protein sequence ID" value="KAK1439427.1"/>
    <property type="molecule type" value="Genomic_DNA"/>
</dbReference>
<feature type="compositionally biased region" description="Low complexity" evidence="1">
    <location>
        <begin position="153"/>
        <end position="168"/>
    </location>
</feature>
<feature type="compositionally biased region" description="Basic and acidic residues" evidence="1">
    <location>
        <begin position="347"/>
        <end position="375"/>
    </location>
</feature>
<evidence type="ECO:0000256" key="1">
    <source>
        <dbReference type="SAM" id="MobiDB-lite"/>
    </source>
</evidence>
<dbReference type="Gene3D" id="1.10.287.110">
    <property type="entry name" value="DnaJ domain"/>
    <property type="match status" value="1"/>
</dbReference>
<evidence type="ECO:0000313" key="3">
    <source>
        <dbReference type="EMBL" id="KAK1439427.1"/>
    </source>
</evidence>
<organism evidence="3 4">
    <name type="scientific">Tagetes erecta</name>
    <name type="common">African marigold</name>
    <dbReference type="NCBI Taxonomy" id="13708"/>
    <lineage>
        <taxon>Eukaryota</taxon>
        <taxon>Viridiplantae</taxon>
        <taxon>Streptophyta</taxon>
        <taxon>Embryophyta</taxon>
        <taxon>Tracheophyta</taxon>
        <taxon>Spermatophyta</taxon>
        <taxon>Magnoliopsida</taxon>
        <taxon>eudicotyledons</taxon>
        <taxon>Gunneridae</taxon>
        <taxon>Pentapetalae</taxon>
        <taxon>asterids</taxon>
        <taxon>campanulids</taxon>
        <taxon>Asterales</taxon>
        <taxon>Asteraceae</taxon>
        <taxon>Asteroideae</taxon>
        <taxon>Heliantheae alliance</taxon>
        <taxon>Tageteae</taxon>
        <taxon>Tagetes</taxon>
    </lineage>
</organism>
<accession>A0AAD8PBB9</accession>
<dbReference type="PANTHER" id="PTHR45089:SF57">
    <property type="entry name" value="DNAJ HEAT SHOCK N-TERMINAL DOMAIN-CONTAINING PROTEIN"/>
    <property type="match status" value="1"/>
</dbReference>
<feature type="compositionally biased region" description="Basic and acidic residues" evidence="1">
    <location>
        <begin position="248"/>
        <end position="258"/>
    </location>
</feature>
<reference evidence="3" key="1">
    <citation type="journal article" date="2023" name="bioRxiv">
        <title>Improved chromosome-level genome assembly for marigold (Tagetes erecta).</title>
        <authorList>
            <person name="Jiang F."/>
            <person name="Yuan L."/>
            <person name="Wang S."/>
            <person name="Wang H."/>
            <person name="Xu D."/>
            <person name="Wang A."/>
            <person name="Fan W."/>
        </authorList>
    </citation>
    <scope>NUCLEOTIDE SEQUENCE</scope>
    <source>
        <strain evidence="3">WSJ</strain>
        <tissue evidence="3">Leaf</tissue>
    </source>
</reference>
<feature type="region of interest" description="Disordered" evidence="1">
    <location>
        <begin position="629"/>
        <end position="655"/>
    </location>
</feature>
<feature type="compositionally biased region" description="Polar residues" evidence="1">
    <location>
        <begin position="629"/>
        <end position="638"/>
    </location>
</feature>
<dbReference type="InterPro" id="IPR024593">
    <property type="entry name" value="DUF3444"/>
</dbReference>
<dbReference type="Proteomes" id="UP001229421">
    <property type="component" value="Unassembled WGS sequence"/>
</dbReference>
<protein>
    <recommendedName>
        <fullName evidence="2">J domain-containing protein</fullName>
    </recommendedName>
</protein>
<gene>
    <name evidence="3" type="ORF">QVD17_05245</name>
</gene>
<proteinExistence type="predicted"/>
<feature type="region of interest" description="Disordered" evidence="1">
    <location>
        <begin position="248"/>
        <end position="381"/>
    </location>
</feature>
<name>A0AAD8PBB9_TARER</name>
<dbReference type="PANTHER" id="PTHR45089">
    <property type="entry name" value="DNAJ HEAT SHOCK AMINO-TERMINAL DOMAIN PROTEIN-RELATED"/>
    <property type="match status" value="1"/>
</dbReference>